<feature type="transmembrane region" description="Helical" evidence="1">
    <location>
        <begin position="41"/>
        <end position="63"/>
    </location>
</feature>
<gene>
    <name evidence="2" type="ORF">DdX_16481</name>
</gene>
<keyword evidence="1" id="KW-1133">Transmembrane helix</keyword>
<evidence type="ECO:0000313" key="2">
    <source>
        <dbReference type="EMBL" id="KAI1700793.1"/>
    </source>
</evidence>
<feature type="transmembrane region" description="Helical" evidence="1">
    <location>
        <begin position="234"/>
        <end position="253"/>
    </location>
</feature>
<sequence>MALEIDQVHHVIETSVNGLSILLNCYLLYLIKQYSTFGVKIYKYLLTVDAILDLCLCSVVFLVQPFVYRYRLLCKDNAQSTQSNLVIVTVTITYSIIAFFIVYTMSEVVQEFQPTGQHIFDLNKWPRQNGTHLLIAGSYITEWRVLAYLSMWLVTCSVSVVTVIWCEKQIAKHFNRLGAPTHCRTQKMHTEFHRALLAMAICPLITTTAPLYYFCTTFVLKMCPGRISATMTSATTFITLFNPLTTIICFRCYRQATIRLVTCSRKGSSLNPTCSLPTKDSLAHVRGNTANKLSDKGSVVF</sequence>
<dbReference type="InterPro" id="IPR019421">
    <property type="entry name" value="7TM_GPCR_serpentine_rcpt_Srd"/>
</dbReference>
<evidence type="ECO:0000256" key="1">
    <source>
        <dbReference type="SAM" id="Phobius"/>
    </source>
</evidence>
<organism evidence="2 3">
    <name type="scientific">Ditylenchus destructor</name>
    <dbReference type="NCBI Taxonomy" id="166010"/>
    <lineage>
        <taxon>Eukaryota</taxon>
        <taxon>Metazoa</taxon>
        <taxon>Ecdysozoa</taxon>
        <taxon>Nematoda</taxon>
        <taxon>Chromadorea</taxon>
        <taxon>Rhabditida</taxon>
        <taxon>Tylenchina</taxon>
        <taxon>Tylenchomorpha</taxon>
        <taxon>Sphaerularioidea</taxon>
        <taxon>Anguinidae</taxon>
        <taxon>Anguininae</taxon>
        <taxon>Ditylenchus</taxon>
    </lineage>
</organism>
<reference evidence="2" key="1">
    <citation type="submission" date="2022-01" db="EMBL/GenBank/DDBJ databases">
        <title>Genome Sequence Resource for Two Populations of Ditylenchus destructor, the Migratory Endoparasitic Phytonematode.</title>
        <authorList>
            <person name="Zhang H."/>
            <person name="Lin R."/>
            <person name="Xie B."/>
        </authorList>
    </citation>
    <scope>NUCLEOTIDE SEQUENCE</scope>
    <source>
        <strain evidence="2">BazhouSP</strain>
    </source>
</reference>
<dbReference type="PANTHER" id="PTHR22943">
    <property type="entry name" value="7-TRANSMEMBRANE DOMAIN RECEPTOR C.ELEGANS"/>
    <property type="match status" value="1"/>
</dbReference>
<keyword evidence="1" id="KW-0472">Membrane</keyword>
<feature type="transmembrane region" description="Helical" evidence="1">
    <location>
        <begin position="12"/>
        <end position="29"/>
    </location>
</feature>
<keyword evidence="1" id="KW-0812">Transmembrane</keyword>
<dbReference type="Pfam" id="PF10317">
    <property type="entry name" value="7TM_GPCR_Srd"/>
    <property type="match status" value="2"/>
</dbReference>
<feature type="transmembrane region" description="Helical" evidence="1">
    <location>
        <begin position="84"/>
        <end position="105"/>
    </location>
</feature>
<dbReference type="Proteomes" id="UP001201812">
    <property type="component" value="Unassembled WGS sequence"/>
</dbReference>
<feature type="transmembrane region" description="Helical" evidence="1">
    <location>
        <begin position="195"/>
        <end position="214"/>
    </location>
</feature>
<dbReference type="PANTHER" id="PTHR22943:SF248">
    <property type="entry name" value="SEVEN TM RECEPTOR"/>
    <property type="match status" value="1"/>
</dbReference>
<comment type="caution">
    <text evidence="2">The sequence shown here is derived from an EMBL/GenBank/DDBJ whole genome shotgun (WGS) entry which is preliminary data.</text>
</comment>
<feature type="transmembrane region" description="Helical" evidence="1">
    <location>
        <begin position="145"/>
        <end position="166"/>
    </location>
</feature>
<protein>
    <submittedName>
        <fullName evidence="2">Serpentine type 7TM GPCR chemoreceptor srd domain-containing protein</fullName>
    </submittedName>
</protein>
<keyword evidence="3" id="KW-1185">Reference proteome</keyword>
<accession>A0AAD4QZU5</accession>
<name>A0AAD4QZU5_9BILA</name>
<evidence type="ECO:0000313" key="3">
    <source>
        <dbReference type="Proteomes" id="UP001201812"/>
    </source>
</evidence>
<dbReference type="EMBL" id="JAKKPZ010000134">
    <property type="protein sequence ID" value="KAI1700793.1"/>
    <property type="molecule type" value="Genomic_DNA"/>
</dbReference>
<proteinExistence type="predicted"/>
<dbReference type="SUPFAM" id="SSF81321">
    <property type="entry name" value="Family A G protein-coupled receptor-like"/>
    <property type="match status" value="1"/>
</dbReference>
<dbReference type="AlphaFoldDB" id="A0AAD4QZU5"/>